<feature type="domain" description="Response regulatory" evidence="3">
    <location>
        <begin position="406"/>
        <end position="522"/>
    </location>
</feature>
<dbReference type="OrthoDB" id="9759607at2"/>
<dbReference type="SUPFAM" id="SSF52172">
    <property type="entry name" value="CheY-like"/>
    <property type="match status" value="2"/>
</dbReference>
<dbReference type="InterPro" id="IPR043128">
    <property type="entry name" value="Rev_trsase/Diguanyl_cyclase"/>
</dbReference>
<sequence length="526" mass="61792">MWEKEHYLKDIEKSLVNAHQNILKMPRVFYSNKKNTTELYHIIQRLKNSSAVFQEKEIHEVTLYLLRKFVKDDSNFILKLGQEKAVFQGIYTLLNMLGKHNIQPRHTLLKDNDSNLKMVVIDNDDPFLQTIREEVVSDGEECHCYSDVISIQELISIDPDVIVVNMLLPNKEGFQFIERVREHKLTKSIPIIAITHSSEEAHYEAIISSSVDNYLRKPFSSSLLVNCAHFLVKQLTWRKHKLGNMIQEHQLEMTQLIHKEWMRFVRFHSEFCLIYLNFEIHGTETVDNYLYQVYEEIRQTLRKYDDVKMWNNHSMVILLPQTNLQNGNLVSRRIMNVLQTMSLGEALQSQIRIGVMESELSLKSEQSMIERFEEKLLKKTTPFGLHVFPLLTLGLEEIVDNSGRKKVLIVDDDLITTSLIQNHLSDEEWEVEICTNVKRAIELAVTFKPDFIISELKMSDLDGYFFCHQIRQFPQLKDTDFYFLTYQTLPQHMVRAYEVGADEYMTKPFSVHVLAAKMRNAQIERL</sequence>
<dbReference type="InterPro" id="IPR050595">
    <property type="entry name" value="Bact_response_regulator"/>
</dbReference>
<comment type="caution">
    <text evidence="5">The sequence shown here is derived from an EMBL/GenBank/DDBJ whole genome shotgun (WGS) entry which is preliminary data.</text>
</comment>
<dbReference type="PROSITE" id="PS50887">
    <property type="entry name" value="GGDEF"/>
    <property type="match status" value="1"/>
</dbReference>
<dbReference type="Pfam" id="PF00072">
    <property type="entry name" value="Response_reg"/>
    <property type="match status" value="2"/>
</dbReference>
<feature type="domain" description="GGDEF" evidence="4">
    <location>
        <begin position="269"/>
        <end position="393"/>
    </location>
</feature>
<protein>
    <recommendedName>
        <fullName evidence="7">Response regulatory domain-containing protein</fullName>
    </recommendedName>
</protein>
<dbReference type="STRING" id="1305675.BFG57_08535"/>
<dbReference type="InterPro" id="IPR000160">
    <property type="entry name" value="GGDEF_dom"/>
</dbReference>
<dbReference type="RefSeq" id="WP_069715649.1">
    <property type="nucleotide sequence ID" value="NZ_MJEH01000003.1"/>
</dbReference>
<accession>A0A1E5LJM1</accession>
<reference evidence="5 6" key="1">
    <citation type="submission" date="2016-08" db="EMBL/GenBank/DDBJ databases">
        <title>Genome of Bacillus solimangrovi GH2-4.</title>
        <authorList>
            <person name="Lim S."/>
            <person name="Kim B.-C."/>
        </authorList>
    </citation>
    <scope>NUCLEOTIDE SEQUENCE [LARGE SCALE GENOMIC DNA]</scope>
    <source>
        <strain evidence="5 6">GH2-4</strain>
    </source>
</reference>
<evidence type="ECO:0008006" key="7">
    <source>
        <dbReference type="Google" id="ProtNLM"/>
    </source>
</evidence>
<organism evidence="5 6">
    <name type="scientific">Bacillus solimangrovi</name>
    <dbReference type="NCBI Taxonomy" id="1305675"/>
    <lineage>
        <taxon>Bacteria</taxon>
        <taxon>Bacillati</taxon>
        <taxon>Bacillota</taxon>
        <taxon>Bacilli</taxon>
        <taxon>Bacillales</taxon>
        <taxon>Bacillaceae</taxon>
        <taxon>Bacillus</taxon>
    </lineage>
</organism>
<evidence type="ECO:0000259" key="3">
    <source>
        <dbReference type="PROSITE" id="PS50110"/>
    </source>
</evidence>
<dbReference type="Pfam" id="PF00990">
    <property type="entry name" value="GGDEF"/>
    <property type="match status" value="1"/>
</dbReference>
<dbReference type="InterPro" id="IPR029787">
    <property type="entry name" value="Nucleotide_cyclase"/>
</dbReference>
<dbReference type="SMART" id="SM00448">
    <property type="entry name" value="REC"/>
    <property type="match status" value="2"/>
</dbReference>
<dbReference type="CDD" id="cd00156">
    <property type="entry name" value="REC"/>
    <property type="match status" value="2"/>
</dbReference>
<keyword evidence="6" id="KW-1185">Reference proteome</keyword>
<dbReference type="GO" id="GO:0000160">
    <property type="term" value="P:phosphorelay signal transduction system"/>
    <property type="evidence" value="ECO:0007669"/>
    <property type="project" value="InterPro"/>
</dbReference>
<dbReference type="PROSITE" id="PS50110">
    <property type="entry name" value="RESPONSE_REGULATORY"/>
    <property type="match status" value="2"/>
</dbReference>
<dbReference type="Gene3D" id="3.40.50.2300">
    <property type="match status" value="2"/>
</dbReference>
<dbReference type="SUPFAM" id="SSF55073">
    <property type="entry name" value="Nucleotide cyclase"/>
    <property type="match status" value="1"/>
</dbReference>
<dbReference type="Gene3D" id="3.30.70.270">
    <property type="match status" value="1"/>
</dbReference>
<dbReference type="EMBL" id="MJEH01000003">
    <property type="protein sequence ID" value="OEH94293.1"/>
    <property type="molecule type" value="Genomic_DNA"/>
</dbReference>
<evidence type="ECO:0000259" key="4">
    <source>
        <dbReference type="PROSITE" id="PS50887"/>
    </source>
</evidence>
<dbReference type="Proteomes" id="UP000095209">
    <property type="component" value="Unassembled WGS sequence"/>
</dbReference>
<keyword evidence="1" id="KW-0597">Phosphoprotein</keyword>
<feature type="domain" description="Response regulatory" evidence="3">
    <location>
        <begin position="117"/>
        <end position="232"/>
    </location>
</feature>
<gene>
    <name evidence="5" type="ORF">BFG57_08535</name>
</gene>
<evidence type="ECO:0000313" key="5">
    <source>
        <dbReference type="EMBL" id="OEH94293.1"/>
    </source>
</evidence>
<name>A0A1E5LJM1_9BACI</name>
<dbReference type="AlphaFoldDB" id="A0A1E5LJM1"/>
<dbReference type="PANTHER" id="PTHR44591">
    <property type="entry name" value="STRESS RESPONSE REGULATOR PROTEIN 1"/>
    <property type="match status" value="1"/>
</dbReference>
<evidence type="ECO:0000256" key="2">
    <source>
        <dbReference type="PROSITE-ProRule" id="PRU00169"/>
    </source>
</evidence>
<dbReference type="PANTHER" id="PTHR44591:SF3">
    <property type="entry name" value="RESPONSE REGULATORY DOMAIN-CONTAINING PROTEIN"/>
    <property type="match status" value="1"/>
</dbReference>
<dbReference type="InterPro" id="IPR011006">
    <property type="entry name" value="CheY-like_superfamily"/>
</dbReference>
<evidence type="ECO:0000256" key="1">
    <source>
        <dbReference type="ARBA" id="ARBA00022553"/>
    </source>
</evidence>
<dbReference type="InterPro" id="IPR001789">
    <property type="entry name" value="Sig_transdc_resp-reg_receiver"/>
</dbReference>
<comment type="caution">
    <text evidence="2">Lacks conserved residue(s) required for the propagation of feature annotation.</text>
</comment>
<proteinExistence type="predicted"/>
<evidence type="ECO:0000313" key="6">
    <source>
        <dbReference type="Proteomes" id="UP000095209"/>
    </source>
</evidence>